<dbReference type="Proteomes" id="UP000265618">
    <property type="component" value="Unassembled WGS sequence"/>
</dbReference>
<evidence type="ECO:0000256" key="4">
    <source>
        <dbReference type="PROSITE-ProRule" id="PRU00723"/>
    </source>
</evidence>
<dbReference type="InterPro" id="IPR036855">
    <property type="entry name" value="Znf_CCCH_sf"/>
</dbReference>
<dbReference type="GO" id="GO:0003729">
    <property type="term" value="F:mRNA binding"/>
    <property type="evidence" value="ECO:0007669"/>
    <property type="project" value="TreeGrafter"/>
</dbReference>
<feature type="region of interest" description="Disordered" evidence="5">
    <location>
        <begin position="200"/>
        <end position="227"/>
    </location>
</feature>
<keyword evidence="2 4" id="KW-0863">Zinc-finger</keyword>
<feature type="zinc finger region" description="C3H1-type" evidence="4">
    <location>
        <begin position="1"/>
        <end position="23"/>
    </location>
</feature>
<dbReference type="InterPro" id="IPR000571">
    <property type="entry name" value="Znf_CCCH"/>
</dbReference>
<dbReference type="Pfam" id="PF16543">
    <property type="entry name" value="DFRP_C"/>
    <property type="match status" value="1"/>
</dbReference>
<dbReference type="GO" id="GO:0002181">
    <property type="term" value="P:cytoplasmic translation"/>
    <property type="evidence" value="ECO:0007669"/>
    <property type="project" value="TreeGrafter"/>
</dbReference>
<accession>A0A9K3GLQ4</accession>
<feature type="domain" description="C3H1-type" evidence="6">
    <location>
        <begin position="1"/>
        <end position="23"/>
    </location>
</feature>
<dbReference type="PANTHER" id="PTHR12681">
    <property type="entry name" value="ZINC FINGER-CONTAINING PROTEIN P48ZNF"/>
    <property type="match status" value="1"/>
</dbReference>
<reference evidence="7 8" key="1">
    <citation type="journal article" date="2018" name="PLoS ONE">
        <title>The draft genome of Kipferlia bialata reveals reductive genome evolution in fornicate parasites.</title>
        <authorList>
            <person name="Tanifuji G."/>
            <person name="Takabayashi S."/>
            <person name="Kume K."/>
            <person name="Takagi M."/>
            <person name="Nakayama T."/>
            <person name="Kamikawa R."/>
            <person name="Inagaki Y."/>
            <person name="Hashimoto T."/>
        </authorList>
    </citation>
    <scope>NUCLEOTIDE SEQUENCE [LARGE SCALE GENOMIC DNA]</scope>
    <source>
        <strain evidence="7">NY0173</strain>
    </source>
</reference>
<dbReference type="PANTHER" id="PTHR12681:SF0">
    <property type="entry name" value="ZINC FINGER CCCH DOMAIN-CONTAINING PROTEIN 15"/>
    <property type="match status" value="1"/>
</dbReference>
<dbReference type="Gene3D" id="4.10.1000.10">
    <property type="entry name" value="Zinc finger, CCCH-type"/>
    <property type="match status" value="1"/>
</dbReference>
<dbReference type="GO" id="GO:0008270">
    <property type="term" value="F:zinc ion binding"/>
    <property type="evidence" value="ECO:0007669"/>
    <property type="project" value="UniProtKB-KW"/>
</dbReference>
<evidence type="ECO:0000256" key="3">
    <source>
        <dbReference type="ARBA" id="ARBA00022833"/>
    </source>
</evidence>
<evidence type="ECO:0000256" key="5">
    <source>
        <dbReference type="SAM" id="MobiDB-lite"/>
    </source>
</evidence>
<comment type="caution">
    <text evidence="7">The sequence shown here is derived from an EMBL/GenBank/DDBJ whole genome shotgun (WGS) entry which is preliminary data.</text>
</comment>
<dbReference type="AlphaFoldDB" id="A0A9K3GLQ4"/>
<dbReference type="Gene3D" id="6.20.400.10">
    <property type="match status" value="1"/>
</dbReference>
<evidence type="ECO:0000256" key="1">
    <source>
        <dbReference type="ARBA" id="ARBA00022723"/>
    </source>
</evidence>
<keyword evidence="1 4" id="KW-0479">Metal-binding</keyword>
<name>A0A9K3GLQ4_9EUKA</name>
<evidence type="ECO:0000313" key="7">
    <source>
        <dbReference type="EMBL" id="GIQ88409.1"/>
    </source>
</evidence>
<proteinExistence type="predicted"/>
<keyword evidence="8" id="KW-1185">Reference proteome</keyword>
<evidence type="ECO:0000256" key="2">
    <source>
        <dbReference type="ARBA" id="ARBA00022771"/>
    </source>
</evidence>
<protein>
    <recommendedName>
        <fullName evidence="6">C3H1-type domain-containing protein</fullName>
    </recommendedName>
</protein>
<feature type="compositionally biased region" description="Acidic residues" evidence="5">
    <location>
        <begin position="202"/>
        <end position="214"/>
    </location>
</feature>
<evidence type="ECO:0000259" key="6">
    <source>
        <dbReference type="PROSITE" id="PS50103"/>
    </source>
</evidence>
<evidence type="ECO:0000313" key="8">
    <source>
        <dbReference type="Proteomes" id="UP000265618"/>
    </source>
</evidence>
<dbReference type="SUPFAM" id="SSF90229">
    <property type="entry name" value="CCCH zinc finger"/>
    <property type="match status" value="1"/>
</dbReference>
<gene>
    <name evidence="7" type="ORF">KIPB_010652</name>
</gene>
<dbReference type="OrthoDB" id="278280at2759"/>
<organism evidence="7 8">
    <name type="scientific">Kipferlia bialata</name>
    <dbReference type="NCBI Taxonomy" id="797122"/>
    <lineage>
        <taxon>Eukaryota</taxon>
        <taxon>Metamonada</taxon>
        <taxon>Carpediemonas-like organisms</taxon>
        <taxon>Kipferlia</taxon>
    </lineage>
</organism>
<dbReference type="EMBL" id="BDIP01004045">
    <property type="protein sequence ID" value="GIQ88409.1"/>
    <property type="molecule type" value="Genomic_DNA"/>
</dbReference>
<dbReference type="GO" id="GO:0005829">
    <property type="term" value="C:cytosol"/>
    <property type="evidence" value="ECO:0007669"/>
    <property type="project" value="TreeGrafter"/>
</dbReference>
<keyword evidence="3 4" id="KW-0862">Zinc</keyword>
<sequence>MCALFLHGLCTKGDKCKYSHDKATTGKQRQKRDIHQDDRDDHADCTLEEAVAAIQNRDARSTKNKSERVCRFFLEAIEQEKIGYFWECPNIVRFGHCKYRHALPAGFILKRDAVAQRVSANTRDLDNHQLEDEIEAKRAQITNGTPVTPETFAAWKAARLVKKQEEAAKATKDKNEEQRRAGIVRQFLGVTGSKMFELDPSMFEEPEEKEEADQVETPASLDSGIAA</sequence>
<dbReference type="InterPro" id="IPR032378">
    <property type="entry name" value="ZC3H15/TMA46_C"/>
</dbReference>
<dbReference type="PROSITE" id="PS50103">
    <property type="entry name" value="ZF_C3H1"/>
    <property type="match status" value="1"/>
</dbReference>